<comment type="caution">
    <text evidence="4">The sequence shown here is derived from an EMBL/GenBank/DDBJ whole genome shotgun (WGS) entry which is preliminary data.</text>
</comment>
<evidence type="ECO:0000259" key="2">
    <source>
        <dbReference type="SMART" id="SM00477"/>
    </source>
</evidence>
<evidence type="ECO:0000313" key="5">
    <source>
        <dbReference type="Proteomes" id="UP000219329"/>
    </source>
</evidence>
<proteinExistence type="predicted"/>
<dbReference type="GO" id="GO:0003676">
    <property type="term" value="F:nucleic acid binding"/>
    <property type="evidence" value="ECO:0007669"/>
    <property type="project" value="InterPro"/>
</dbReference>
<gene>
    <name evidence="4" type="ORF">CNF02_08460</name>
</gene>
<feature type="domain" description="DNA/RNA non-specific endonuclease/pyrophosphatase/phosphodiesterase" evidence="3">
    <location>
        <begin position="46"/>
        <end position="241"/>
    </location>
</feature>
<dbReference type="SMART" id="SM00892">
    <property type="entry name" value="Endonuclease_NS"/>
    <property type="match status" value="1"/>
</dbReference>
<feature type="signal peptide" evidence="1">
    <location>
        <begin position="1"/>
        <end position="22"/>
    </location>
</feature>
<dbReference type="EMBL" id="NTJZ01000008">
    <property type="protein sequence ID" value="PDH33469.1"/>
    <property type="molecule type" value="Genomic_DNA"/>
</dbReference>
<evidence type="ECO:0000313" key="4">
    <source>
        <dbReference type="EMBL" id="PDH33469.1"/>
    </source>
</evidence>
<dbReference type="GO" id="GO:0046872">
    <property type="term" value="F:metal ion binding"/>
    <property type="evidence" value="ECO:0007669"/>
    <property type="project" value="InterPro"/>
</dbReference>
<dbReference type="SUPFAM" id="SSF54060">
    <property type="entry name" value="His-Me finger endonucleases"/>
    <property type="match status" value="1"/>
</dbReference>
<feature type="domain" description="ENPP1-3/EXOG-like endonuclease/phosphodiesterase" evidence="2">
    <location>
        <begin position="47"/>
        <end position="241"/>
    </location>
</feature>
<dbReference type="Gene3D" id="3.40.570.10">
    <property type="entry name" value="Extracellular Endonuclease, subunit A"/>
    <property type="match status" value="1"/>
</dbReference>
<organism evidence="4 5">
    <name type="scientific">OM182 bacterium MED-G28</name>
    <dbReference type="NCBI Taxonomy" id="1986256"/>
    <lineage>
        <taxon>Bacteria</taxon>
        <taxon>Pseudomonadati</taxon>
        <taxon>Pseudomonadota</taxon>
        <taxon>Gammaproteobacteria</taxon>
        <taxon>OMG group</taxon>
        <taxon>OM182 clade</taxon>
    </lineage>
</organism>
<dbReference type="InterPro" id="IPR044925">
    <property type="entry name" value="His-Me_finger_sf"/>
</dbReference>
<evidence type="ECO:0000256" key="1">
    <source>
        <dbReference type="SAM" id="SignalP"/>
    </source>
</evidence>
<keyword evidence="1" id="KW-0732">Signal</keyword>
<evidence type="ECO:0000259" key="3">
    <source>
        <dbReference type="SMART" id="SM00892"/>
    </source>
</evidence>
<protein>
    <recommendedName>
        <fullName evidence="6">Endonuclease</fullName>
    </recommendedName>
</protein>
<dbReference type="AlphaFoldDB" id="A0A2A5WAG2"/>
<dbReference type="SMART" id="SM00477">
    <property type="entry name" value="NUC"/>
    <property type="match status" value="1"/>
</dbReference>
<name>A0A2A5WAG2_9GAMM</name>
<dbReference type="InterPro" id="IPR040255">
    <property type="entry name" value="Non-specific_endonuclease"/>
</dbReference>
<dbReference type="InterPro" id="IPR020821">
    <property type="entry name" value="ENPP1-3/EXOG-like_nuc-like"/>
</dbReference>
<dbReference type="Pfam" id="PF01223">
    <property type="entry name" value="Endonuclease_NS"/>
    <property type="match status" value="1"/>
</dbReference>
<dbReference type="GO" id="GO:0004519">
    <property type="term" value="F:endonuclease activity"/>
    <property type="evidence" value="ECO:0007669"/>
    <property type="project" value="TreeGrafter"/>
</dbReference>
<dbReference type="InterPro" id="IPR001604">
    <property type="entry name" value="Endo_G_ENPP1-like_dom"/>
</dbReference>
<reference evidence="4 5" key="1">
    <citation type="submission" date="2017-08" db="EMBL/GenBank/DDBJ databases">
        <title>Fine stratification of microbial communities through a metagenomic profile of the photic zone.</title>
        <authorList>
            <person name="Haro-Moreno J.M."/>
            <person name="Lopez-Perez M."/>
            <person name="De La Torre J."/>
            <person name="Picazo A."/>
            <person name="Camacho A."/>
            <person name="Rodriguez-Valera F."/>
        </authorList>
    </citation>
    <scope>NUCLEOTIDE SEQUENCE [LARGE SCALE GENOMIC DNA]</scope>
    <source>
        <strain evidence="4">MED-G28</strain>
    </source>
</reference>
<accession>A0A2A5WAG2</accession>
<dbReference type="InterPro" id="IPR044929">
    <property type="entry name" value="DNA/RNA_non-sp_Endonuclease_sf"/>
</dbReference>
<feature type="chain" id="PRO_5013082772" description="Endonuclease" evidence="1">
    <location>
        <begin position="23"/>
        <end position="253"/>
    </location>
</feature>
<sequence>MLRIFSFLVTFVSVLFNAAAVAQNYKIAHCYRGCPLGGSSENHLIIRPIYALSFNTTTKSADWVSYTVSPESIGIASSLSRAPIADEYVSETLKQEDFFNSEIQGLIRAQYVPLVDFAGSPYWNEVNYLTNTVARTSSLSQGAWYGLDWSIRNYVNRRDEVYVITGPIFEEGSNLTLLRTNNPHRVPDAFFKIVITEEGKGAAFLMKQESPVHRHHCEMRSSIREIENLTGLDLFPGMIEVIEESAFIELGCD</sequence>
<dbReference type="PANTHER" id="PTHR13966:SF5">
    <property type="entry name" value="ENDONUCLEASE G, MITOCHONDRIAL"/>
    <property type="match status" value="1"/>
</dbReference>
<dbReference type="PANTHER" id="PTHR13966">
    <property type="entry name" value="ENDONUCLEASE RELATED"/>
    <property type="match status" value="1"/>
</dbReference>
<evidence type="ECO:0008006" key="6">
    <source>
        <dbReference type="Google" id="ProtNLM"/>
    </source>
</evidence>
<dbReference type="GO" id="GO:0016787">
    <property type="term" value="F:hydrolase activity"/>
    <property type="evidence" value="ECO:0007669"/>
    <property type="project" value="InterPro"/>
</dbReference>
<dbReference type="Proteomes" id="UP000219329">
    <property type="component" value="Unassembled WGS sequence"/>
</dbReference>